<dbReference type="EMBL" id="BMAW01070055">
    <property type="protein sequence ID" value="GFT71608.1"/>
    <property type="molecule type" value="Genomic_DNA"/>
</dbReference>
<keyword evidence="2" id="KW-1185">Reference proteome</keyword>
<comment type="caution">
    <text evidence="1">The sequence shown here is derived from an EMBL/GenBank/DDBJ whole genome shotgun (WGS) entry which is preliminary data.</text>
</comment>
<gene>
    <name evidence="1" type="ORF">NPIL_231461</name>
</gene>
<sequence>MAGSTRDMDVIGWRTILKYSCQYQTNRLILLKIDNLTDSDKYLSNRRENAAGDFAGVIDGNVDEEIRDAFEYESEEVSEEIVVADVGEVI</sequence>
<evidence type="ECO:0000313" key="1">
    <source>
        <dbReference type="EMBL" id="GFT71608.1"/>
    </source>
</evidence>
<proteinExistence type="predicted"/>
<accession>A0A8X6TYR3</accession>
<name>A0A8X6TYR3_NEPPI</name>
<organism evidence="1 2">
    <name type="scientific">Nephila pilipes</name>
    <name type="common">Giant wood spider</name>
    <name type="synonym">Nephila maculata</name>
    <dbReference type="NCBI Taxonomy" id="299642"/>
    <lineage>
        <taxon>Eukaryota</taxon>
        <taxon>Metazoa</taxon>
        <taxon>Ecdysozoa</taxon>
        <taxon>Arthropoda</taxon>
        <taxon>Chelicerata</taxon>
        <taxon>Arachnida</taxon>
        <taxon>Araneae</taxon>
        <taxon>Araneomorphae</taxon>
        <taxon>Entelegynae</taxon>
        <taxon>Araneoidea</taxon>
        <taxon>Nephilidae</taxon>
        <taxon>Nephila</taxon>
    </lineage>
</organism>
<protein>
    <submittedName>
        <fullName evidence="1">Uncharacterized protein</fullName>
    </submittedName>
</protein>
<evidence type="ECO:0000313" key="2">
    <source>
        <dbReference type="Proteomes" id="UP000887013"/>
    </source>
</evidence>
<dbReference type="AlphaFoldDB" id="A0A8X6TYR3"/>
<dbReference type="Proteomes" id="UP000887013">
    <property type="component" value="Unassembled WGS sequence"/>
</dbReference>
<reference evidence="1" key="1">
    <citation type="submission" date="2020-08" db="EMBL/GenBank/DDBJ databases">
        <title>Multicomponent nature underlies the extraordinary mechanical properties of spider dragline silk.</title>
        <authorList>
            <person name="Kono N."/>
            <person name="Nakamura H."/>
            <person name="Mori M."/>
            <person name="Yoshida Y."/>
            <person name="Ohtoshi R."/>
            <person name="Malay A.D."/>
            <person name="Moran D.A.P."/>
            <person name="Tomita M."/>
            <person name="Numata K."/>
            <person name="Arakawa K."/>
        </authorList>
    </citation>
    <scope>NUCLEOTIDE SEQUENCE</scope>
</reference>